<dbReference type="EMBL" id="CACRUE010000006">
    <property type="protein sequence ID" value="VYT70557.1"/>
    <property type="molecule type" value="Genomic_DNA"/>
</dbReference>
<feature type="transmembrane region" description="Helical" evidence="1">
    <location>
        <begin position="98"/>
        <end position="119"/>
    </location>
</feature>
<keyword evidence="1" id="KW-0472">Membrane</keyword>
<dbReference type="AlphaFoldDB" id="A0A6N2YXF9"/>
<gene>
    <name evidence="2" type="ORF">IBLFYP30_00964</name>
</gene>
<dbReference type="RefSeq" id="WP_024038239.1">
    <property type="nucleotide sequence ID" value="NZ_CACRUE010000006.1"/>
</dbReference>
<dbReference type="PANTHER" id="PTHR37814:SF1">
    <property type="entry name" value="MEMBRANE PROTEIN"/>
    <property type="match status" value="1"/>
</dbReference>
<keyword evidence="1" id="KW-0812">Transmembrane</keyword>
<evidence type="ECO:0000313" key="2">
    <source>
        <dbReference type="EMBL" id="VYT70557.1"/>
    </source>
</evidence>
<evidence type="ECO:0000256" key="1">
    <source>
        <dbReference type="SAM" id="Phobius"/>
    </source>
</evidence>
<feature type="transmembrane region" description="Helical" evidence="1">
    <location>
        <begin position="162"/>
        <end position="180"/>
    </location>
</feature>
<feature type="transmembrane region" description="Helical" evidence="1">
    <location>
        <begin position="360"/>
        <end position="382"/>
    </location>
</feature>
<protein>
    <submittedName>
        <fullName evidence="2">Uncharacterized protein</fullName>
    </submittedName>
</protein>
<reference evidence="2" key="1">
    <citation type="submission" date="2019-11" db="EMBL/GenBank/DDBJ databases">
        <authorList>
            <person name="Feng L."/>
        </authorList>
    </citation>
    <scope>NUCLEOTIDE SEQUENCE</scope>
    <source>
        <strain evidence="2">IbartlettiiLFYP30</strain>
    </source>
</reference>
<feature type="transmembrane region" description="Helical" evidence="1">
    <location>
        <begin position="242"/>
        <end position="263"/>
    </location>
</feature>
<feature type="transmembrane region" description="Helical" evidence="1">
    <location>
        <begin position="283"/>
        <end position="311"/>
    </location>
</feature>
<feature type="transmembrane region" description="Helical" evidence="1">
    <location>
        <begin position="56"/>
        <end position="77"/>
    </location>
</feature>
<accession>A0A6N2YXF9</accession>
<feature type="transmembrane region" description="Helical" evidence="1">
    <location>
        <begin position="21"/>
        <end position="41"/>
    </location>
</feature>
<keyword evidence="1" id="KW-1133">Transmembrane helix</keyword>
<dbReference type="Gene3D" id="1.20.1740.10">
    <property type="entry name" value="Amino acid/polyamine transporter I"/>
    <property type="match status" value="1"/>
</dbReference>
<sequence length="386" mass="41731">MEQRKPQNSGKKSFFDGAFGKYLVPGILLQSVLIGGGYATGREVISYGAMYGAKGWLAGLATLIGFAIMSMLTFEFARVTGSYNYKSLMKNLLGKFGVLYDLIYIPLSVIILAVMASATGEIVNQTMGLNYWVGVIVVIVIVGILNFYGSSLIERFETWGTVALYAAYIIFGILAVRAAGTHIGEVFASGDTSFATGTGTASTGSVIWLGIVYVAYNLIVYPSSFEALKRQDSRKQSLISGLIAGLLMTVPWFITYFAFMGYYPDPDVLGATVPWLVILKQVGGTWTIILFGIVMGWTLIETSTGIIHAFVARVNAGLVDFGKNPLSPKQNAIMTVVVLVLAILLSKVGIIDLISKGYNAMSYALMIVYMLPMLTIGLYTIVKGKK</sequence>
<feature type="transmembrane region" description="Helical" evidence="1">
    <location>
        <begin position="332"/>
        <end position="354"/>
    </location>
</feature>
<dbReference type="InterPro" id="IPR038728">
    <property type="entry name" value="YkvI-like"/>
</dbReference>
<dbReference type="PANTHER" id="PTHR37814">
    <property type="entry name" value="CONSERVED MEMBRANE PROTEIN"/>
    <property type="match status" value="1"/>
</dbReference>
<proteinExistence type="predicted"/>
<feature type="transmembrane region" description="Helical" evidence="1">
    <location>
        <begin position="131"/>
        <end position="150"/>
    </location>
</feature>
<feature type="transmembrane region" description="Helical" evidence="1">
    <location>
        <begin position="200"/>
        <end position="221"/>
    </location>
</feature>
<organism evidence="2">
    <name type="scientific">Intestinibacter bartlettii</name>
    <dbReference type="NCBI Taxonomy" id="261299"/>
    <lineage>
        <taxon>Bacteria</taxon>
        <taxon>Bacillati</taxon>
        <taxon>Bacillota</taxon>
        <taxon>Clostridia</taxon>
        <taxon>Peptostreptococcales</taxon>
        <taxon>Peptostreptococcaceae</taxon>
        <taxon>Intestinibacter</taxon>
    </lineage>
</organism>
<name>A0A6N2YXF9_9FIRM</name>